<dbReference type="RefSeq" id="WP_007012201.1">
    <property type="nucleotide sequence ID" value="NZ_AGFM01000016.1"/>
</dbReference>
<name>G6EAB5_9SPHN</name>
<evidence type="ECO:0000313" key="2">
    <source>
        <dbReference type="Proteomes" id="UP000004030"/>
    </source>
</evidence>
<dbReference type="Gene3D" id="1.10.10.10">
    <property type="entry name" value="Winged helix-like DNA-binding domain superfamily/Winged helix DNA-binding domain"/>
    <property type="match status" value="1"/>
</dbReference>
<proteinExistence type="predicted"/>
<dbReference type="KEGG" id="npn:JI59_13675"/>
<dbReference type="Proteomes" id="UP000004030">
    <property type="component" value="Unassembled WGS sequence"/>
</dbReference>
<dbReference type="InterPro" id="IPR036390">
    <property type="entry name" value="WH_DNA-bd_sf"/>
</dbReference>
<dbReference type="AlphaFoldDB" id="G6EAB5"/>
<sequence>MAATDFAQSDFSYGKAGLGKGAGSAGHGDTGQSVSISIYANRGHLRASLREDAAAAGLTVSAAGPLRDVVDAPMRALGDVVLLDCPQVDGQTMAALSELDQRAVSGGCRLIVSTTVDALDAVFACMDQSAPILLVDPNRAERVLALGRVLSEFPQGRLRELSENDRLMLLRLTEQVSQIAGRIDRLAPGGTSAPASAASAFSFEPAGSQARSAHSGREPARLALPDAQTVRQIIRMRQLRGRFLDEELFADPAWDMLLDLTAARLERKRVSVTSLCIASGVPPTTALRWIGQMVEAGLFVRVCDDSDRRRAFIELTEPAVDAMARYFSEVSLTAPVPV</sequence>
<dbReference type="STRING" id="1088721.JI59_13675"/>
<dbReference type="PATRIC" id="fig|1088721.3.peg.1269"/>
<dbReference type="OrthoDB" id="7594920at2"/>
<evidence type="ECO:0000313" key="1">
    <source>
        <dbReference type="EMBL" id="EHJ61777.1"/>
    </source>
</evidence>
<dbReference type="eggNOG" id="COG1846">
    <property type="taxonomic scope" value="Bacteria"/>
</dbReference>
<dbReference type="SUPFAM" id="SSF46785">
    <property type="entry name" value="Winged helix' DNA-binding domain"/>
    <property type="match status" value="1"/>
</dbReference>
<gene>
    <name evidence="1" type="ORF">NSU_1286</name>
</gene>
<reference evidence="1 2" key="1">
    <citation type="journal article" date="2012" name="J. Bacteriol.">
        <title>Genome sequence of benzo(a)pyrene-degrading bacterium Novosphingobium pentaromativorans US6-1.</title>
        <authorList>
            <person name="Luo Y.R."/>
            <person name="Kang S.G."/>
            <person name="Kim S.J."/>
            <person name="Kim M.R."/>
            <person name="Li N."/>
            <person name="Lee J.H."/>
            <person name="Kwon K.K."/>
        </authorList>
    </citation>
    <scope>NUCLEOTIDE SEQUENCE [LARGE SCALE GENOMIC DNA]</scope>
    <source>
        <strain evidence="1 2">US6-1</strain>
    </source>
</reference>
<keyword evidence="2" id="KW-1185">Reference proteome</keyword>
<dbReference type="EMBL" id="AGFM01000016">
    <property type="protein sequence ID" value="EHJ61777.1"/>
    <property type="molecule type" value="Genomic_DNA"/>
</dbReference>
<accession>G6EAB5</accession>
<organism evidence="1 2">
    <name type="scientific">Novosphingobium pentaromativorans US6-1</name>
    <dbReference type="NCBI Taxonomy" id="1088721"/>
    <lineage>
        <taxon>Bacteria</taxon>
        <taxon>Pseudomonadati</taxon>
        <taxon>Pseudomonadota</taxon>
        <taxon>Alphaproteobacteria</taxon>
        <taxon>Sphingomonadales</taxon>
        <taxon>Sphingomonadaceae</taxon>
        <taxon>Novosphingobium</taxon>
    </lineage>
</organism>
<comment type="caution">
    <text evidence="1">The sequence shown here is derived from an EMBL/GenBank/DDBJ whole genome shotgun (WGS) entry which is preliminary data.</text>
</comment>
<dbReference type="InterPro" id="IPR036388">
    <property type="entry name" value="WH-like_DNA-bd_sf"/>
</dbReference>
<evidence type="ECO:0008006" key="3">
    <source>
        <dbReference type="Google" id="ProtNLM"/>
    </source>
</evidence>
<protein>
    <recommendedName>
        <fullName evidence="3">HTH marR-type domain-containing protein</fullName>
    </recommendedName>
</protein>